<dbReference type="GO" id="GO:0046872">
    <property type="term" value="F:metal ion binding"/>
    <property type="evidence" value="ECO:0007669"/>
    <property type="project" value="UniProtKB-KW"/>
</dbReference>
<dbReference type="InterPro" id="IPR009010">
    <property type="entry name" value="Asp_de-COase-like_dom_sf"/>
</dbReference>
<dbReference type="Pfam" id="PF00384">
    <property type="entry name" value="Molybdopterin"/>
    <property type="match status" value="1"/>
</dbReference>
<keyword evidence="8" id="KW-0411">Iron-sulfur</keyword>
<dbReference type="InterPro" id="IPR037946">
    <property type="entry name" value="MopB_CT_Tetrathionate"/>
</dbReference>
<dbReference type="Pfam" id="PF04879">
    <property type="entry name" value="Molybdop_Fe4S4"/>
    <property type="match status" value="1"/>
</dbReference>
<dbReference type="InterPro" id="IPR006963">
    <property type="entry name" value="Mopterin_OxRdtase_4Fe-4S_dom"/>
</dbReference>
<dbReference type="PROSITE" id="PS51318">
    <property type="entry name" value="TAT"/>
    <property type="match status" value="1"/>
</dbReference>
<evidence type="ECO:0000256" key="1">
    <source>
        <dbReference type="ARBA" id="ARBA00010312"/>
    </source>
</evidence>
<dbReference type="Gene3D" id="3.30.200.210">
    <property type="match status" value="1"/>
</dbReference>
<dbReference type="InterPro" id="IPR006311">
    <property type="entry name" value="TAT_signal"/>
</dbReference>
<reference evidence="10" key="1">
    <citation type="journal article" date="2020" name="mSystems">
        <title>Genome- and Community-Level Interaction Insights into Carbon Utilization and Element Cycling Functions of Hydrothermarchaeota in Hydrothermal Sediment.</title>
        <authorList>
            <person name="Zhou Z."/>
            <person name="Liu Y."/>
            <person name="Xu W."/>
            <person name="Pan J."/>
            <person name="Luo Z.H."/>
            <person name="Li M."/>
        </authorList>
    </citation>
    <scope>NUCLEOTIDE SEQUENCE [LARGE SCALE GENOMIC DNA]</scope>
    <source>
        <strain evidence="10">SpSt-556</strain>
    </source>
</reference>
<dbReference type="SUPFAM" id="SSF50692">
    <property type="entry name" value="ADC-like"/>
    <property type="match status" value="1"/>
</dbReference>
<evidence type="ECO:0000256" key="7">
    <source>
        <dbReference type="ARBA" id="ARBA00023004"/>
    </source>
</evidence>
<keyword evidence="6" id="KW-0560">Oxidoreductase</keyword>
<keyword evidence="5" id="KW-0732">Signal</keyword>
<dbReference type="AlphaFoldDB" id="A0A7C4Q4Y6"/>
<accession>A0A7C4Q4Y6</accession>
<dbReference type="CDD" id="cd02780">
    <property type="entry name" value="MopB_CT_Tetrathionate_Arsenate-R"/>
    <property type="match status" value="1"/>
</dbReference>
<dbReference type="PANTHER" id="PTHR43742:SF9">
    <property type="entry name" value="TETRATHIONATE REDUCTASE SUBUNIT A"/>
    <property type="match status" value="1"/>
</dbReference>
<comment type="similarity">
    <text evidence="1">Belongs to the prokaryotic molybdopterin-containing oxidoreductase family.</text>
</comment>
<dbReference type="GO" id="GO:0016491">
    <property type="term" value="F:oxidoreductase activity"/>
    <property type="evidence" value="ECO:0007669"/>
    <property type="project" value="UniProtKB-KW"/>
</dbReference>
<dbReference type="EMBL" id="DSXR01000116">
    <property type="protein sequence ID" value="HGS88189.1"/>
    <property type="molecule type" value="Genomic_DNA"/>
</dbReference>
<dbReference type="Pfam" id="PF01568">
    <property type="entry name" value="Molydop_binding"/>
    <property type="match status" value="1"/>
</dbReference>
<keyword evidence="4" id="KW-0479">Metal-binding</keyword>
<name>A0A7C4Q4Y6_9CHLR</name>
<dbReference type="SMART" id="SM00926">
    <property type="entry name" value="Molybdop_Fe4S4"/>
    <property type="match status" value="1"/>
</dbReference>
<feature type="domain" description="4Fe-4S Mo/W bis-MGD-type" evidence="9">
    <location>
        <begin position="45"/>
        <end position="118"/>
    </location>
</feature>
<dbReference type="PANTHER" id="PTHR43742">
    <property type="entry name" value="TRIMETHYLAMINE-N-OXIDE REDUCTASE"/>
    <property type="match status" value="1"/>
</dbReference>
<keyword evidence="2" id="KW-0004">4Fe-4S</keyword>
<evidence type="ECO:0000256" key="3">
    <source>
        <dbReference type="ARBA" id="ARBA00022505"/>
    </source>
</evidence>
<evidence type="ECO:0000256" key="6">
    <source>
        <dbReference type="ARBA" id="ARBA00023002"/>
    </source>
</evidence>
<evidence type="ECO:0000256" key="8">
    <source>
        <dbReference type="ARBA" id="ARBA00023014"/>
    </source>
</evidence>
<gene>
    <name evidence="10" type="ORF">ENT17_11325</name>
</gene>
<dbReference type="InterPro" id="IPR006656">
    <property type="entry name" value="Mopterin_OxRdtase"/>
</dbReference>
<evidence type="ECO:0000256" key="4">
    <source>
        <dbReference type="ARBA" id="ARBA00022723"/>
    </source>
</evidence>
<evidence type="ECO:0000259" key="9">
    <source>
        <dbReference type="PROSITE" id="PS51669"/>
    </source>
</evidence>
<protein>
    <submittedName>
        <fullName evidence="10">Molybdopterin oxidoreductase</fullName>
    </submittedName>
</protein>
<dbReference type="InterPro" id="IPR050612">
    <property type="entry name" value="Prok_Mopterin_Oxidored"/>
</dbReference>
<dbReference type="SUPFAM" id="SSF53706">
    <property type="entry name" value="Formate dehydrogenase/DMSO reductase, domains 1-3"/>
    <property type="match status" value="1"/>
</dbReference>
<dbReference type="InterPro" id="IPR006657">
    <property type="entry name" value="MoPterin_dinucl-bd_dom"/>
</dbReference>
<evidence type="ECO:0000256" key="2">
    <source>
        <dbReference type="ARBA" id="ARBA00022485"/>
    </source>
</evidence>
<organism evidence="10">
    <name type="scientific">Bellilinea caldifistulae</name>
    <dbReference type="NCBI Taxonomy" id="360411"/>
    <lineage>
        <taxon>Bacteria</taxon>
        <taxon>Bacillati</taxon>
        <taxon>Chloroflexota</taxon>
        <taxon>Anaerolineae</taxon>
        <taxon>Anaerolineales</taxon>
        <taxon>Anaerolineaceae</taxon>
        <taxon>Bellilinea</taxon>
    </lineage>
</organism>
<keyword evidence="7" id="KW-0408">Iron</keyword>
<keyword evidence="3" id="KW-0500">Molybdenum</keyword>
<sequence length="1069" mass="118473">MNRREFLRSAGAAGIASAFLGITPALVLTQEADAESGNIPLHSPENQIYSVCLQCNTICGIKVKLLDGVAVKIDGNPYSPWTMNPHLDYETPFAQTAIVEGAICPKGQAGMQTAYDPYRVVKVLKRKPGTPRGANQWVTIPFEQALEEIVEGGDLFNEGRVPGLRESYALTDAKVAGEMAAAVKKILAEKDEEKKKALVEEFKQTFAAHLNTLIDPDHPDFGPKNNQVVFNWGRMKGGRSDFISRFFRDGFGTVNTHGHATVCQGSLYFTGKAMSEKLVDGKWTGGSKFYWQGDIRNSEFIIFVGASPFEGNYGPPLRVPKITEGSVNNGTKIVVVDPRLSKTAGKAWKWLPIQPGSEGAMALALIRWILDNERYDADYLSAVNKAAAARKGNPTWTQAAWLVKLDEEGQPTTFLRASEIGLREKEVRPLSTDPEKTYEFDYFVALQGGRPVAFDPYAEAEGDAVYGDLWVDGITLGGFKVKSGLQIIADSASERTIEEWAELCGLDAGDLIEVAREFTSHGKRACADIHRGVSQHTNGFYNVLAWYTLNALIGNYDYAGGLIKATTYDYVGGKKGQPYPLAKMVGGKMAPFGLSIIRHDAKYQESTLYTSLPKEKRYPAKRNWYPLASDVYQEVIPSIGDAYPYPVKALFLYMGSPVYALPAGHKLIEVLSDPKKLPLFIAFDITIGETSMYADYIFPDTGYLERWEFNGSHPSVPFKVQGIRQPAIAPLVEEVEVYGQKMPLNMEAVLLGIAERLNLPNFGENGLGEGIPLTHQDDFYLRMVANLAFGEKEDGSDAVPDADDEELRLFEAARRHLPPSVFDVQRWRRIVGEELWRKAVYVLNRGGRFQNFSAAYKGEQVTNKYGQMVNIYQEKTYGVKSAMTGEHLYGYAKYIPSALDVTGKPVEDGDDFNLRLITHREIMQTKSRTSGNYWLNALLPENTVIMNAEDVKRLGFRDGERVRIVSKSNPQGVWDLFNGNKVPMIGKIKAVQGMRPGVISFALGFGHFAYGGVDFEIDGMRIEGDPRRTRGFHANAAMRVDPYLGNTPLVDPVGGSAVFYDTMVKLERA</sequence>
<evidence type="ECO:0000256" key="5">
    <source>
        <dbReference type="ARBA" id="ARBA00022729"/>
    </source>
</evidence>
<dbReference type="GO" id="GO:0051539">
    <property type="term" value="F:4 iron, 4 sulfur cluster binding"/>
    <property type="evidence" value="ECO:0007669"/>
    <property type="project" value="UniProtKB-KW"/>
</dbReference>
<dbReference type="PROSITE" id="PS51669">
    <property type="entry name" value="4FE4S_MOW_BIS_MGD"/>
    <property type="match status" value="1"/>
</dbReference>
<dbReference type="Gene3D" id="3.40.50.740">
    <property type="match status" value="1"/>
</dbReference>
<dbReference type="GO" id="GO:0043546">
    <property type="term" value="F:molybdopterin cofactor binding"/>
    <property type="evidence" value="ECO:0007669"/>
    <property type="project" value="InterPro"/>
</dbReference>
<proteinExistence type="inferred from homology"/>
<dbReference type="Gene3D" id="2.40.40.20">
    <property type="match status" value="1"/>
</dbReference>
<evidence type="ECO:0000313" key="10">
    <source>
        <dbReference type="EMBL" id="HGS88189.1"/>
    </source>
</evidence>
<dbReference type="Gene3D" id="3.40.228.10">
    <property type="entry name" value="Dimethylsulfoxide Reductase, domain 2"/>
    <property type="match status" value="1"/>
</dbReference>
<comment type="caution">
    <text evidence="10">The sequence shown here is derived from an EMBL/GenBank/DDBJ whole genome shotgun (WGS) entry which is preliminary data.</text>
</comment>